<keyword evidence="2" id="KW-1185">Reference proteome</keyword>
<proteinExistence type="predicted"/>
<organism evidence="1 2">
    <name type="scientific">Melastoma candidum</name>
    <dbReference type="NCBI Taxonomy" id="119954"/>
    <lineage>
        <taxon>Eukaryota</taxon>
        <taxon>Viridiplantae</taxon>
        <taxon>Streptophyta</taxon>
        <taxon>Embryophyta</taxon>
        <taxon>Tracheophyta</taxon>
        <taxon>Spermatophyta</taxon>
        <taxon>Magnoliopsida</taxon>
        <taxon>eudicotyledons</taxon>
        <taxon>Gunneridae</taxon>
        <taxon>Pentapetalae</taxon>
        <taxon>rosids</taxon>
        <taxon>malvids</taxon>
        <taxon>Myrtales</taxon>
        <taxon>Melastomataceae</taxon>
        <taxon>Melastomatoideae</taxon>
        <taxon>Melastomateae</taxon>
        <taxon>Melastoma</taxon>
    </lineage>
</organism>
<dbReference type="Proteomes" id="UP001057402">
    <property type="component" value="Chromosome 1"/>
</dbReference>
<accession>A0ACB9SN41</accession>
<protein>
    <submittedName>
        <fullName evidence="1">Uncharacterized protein</fullName>
    </submittedName>
</protein>
<name>A0ACB9SN41_9MYRT</name>
<dbReference type="EMBL" id="CM042880">
    <property type="protein sequence ID" value="KAI4389632.1"/>
    <property type="molecule type" value="Genomic_DNA"/>
</dbReference>
<evidence type="ECO:0000313" key="1">
    <source>
        <dbReference type="EMBL" id="KAI4389632.1"/>
    </source>
</evidence>
<gene>
    <name evidence="1" type="ORF">MLD38_001838</name>
</gene>
<comment type="caution">
    <text evidence="1">The sequence shown here is derived from an EMBL/GenBank/DDBJ whole genome shotgun (WGS) entry which is preliminary data.</text>
</comment>
<sequence>MEVEIVSKEFVKPSSLSSLHPKTHHLNILDHFFPPIYVPIVLFYGPPHESREASGEPGDSKRVSEILKRSLSETLDHFYTFAGRMSDDCRSIDCECVGEDVGLVFYEAKANFKLSEYLANPDYTLINRLIPPAKQPAQSKSPAAIFQLTRFACGGFSICAYSVHAITDGVSISVLLKHWAATAARMVANEEEVPKDIPMPSFEAASQFPCIAEYPKEASMHFLFAPFFREGKCGCRRFVFDSEAIAQLKARVEAEAESKIERLSRIEVVSAVICKSFAKARGNKSIWASHLVDLRKRAVPPLPDNSIGNFIWQASIVFKEEGKEEGMLASLVTRFREAMAKINGDFIKGLQGEDAATKLQHAVKEIRSTYEVDRTENLGLTSWSGLGIYEVDFGWGKPAWITPAGPEEPGNRFLSVTILVDTADQKGVEAWVKVGEEELQAMENDEDLRRYASINPSPHKLNIPKAPSGATGT</sequence>
<evidence type="ECO:0000313" key="2">
    <source>
        <dbReference type="Proteomes" id="UP001057402"/>
    </source>
</evidence>
<reference evidence="2" key="1">
    <citation type="journal article" date="2023" name="Front. Plant Sci.">
        <title>Chromosomal-level genome assembly of Melastoma candidum provides insights into trichome evolution.</title>
        <authorList>
            <person name="Zhong Y."/>
            <person name="Wu W."/>
            <person name="Sun C."/>
            <person name="Zou P."/>
            <person name="Liu Y."/>
            <person name="Dai S."/>
            <person name="Zhou R."/>
        </authorList>
    </citation>
    <scope>NUCLEOTIDE SEQUENCE [LARGE SCALE GENOMIC DNA]</scope>
</reference>